<protein>
    <recommendedName>
        <fullName evidence="1">RNA helicase</fullName>
        <ecNumber evidence="1">3.6.4.13</ecNumber>
    </recommendedName>
</protein>
<dbReference type="CDD" id="cd17917">
    <property type="entry name" value="DEXHc_RHA-like"/>
    <property type="match status" value="1"/>
</dbReference>
<dbReference type="GO" id="GO:0005524">
    <property type="term" value="F:ATP binding"/>
    <property type="evidence" value="ECO:0007669"/>
    <property type="project" value="UniProtKB-KW"/>
</dbReference>
<dbReference type="GO" id="GO:0006397">
    <property type="term" value="P:mRNA processing"/>
    <property type="evidence" value="ECO:0007669"/>
    <property type="project" value="UniProtKB-KW"/>
</dbReference>
<dbReference type="GO" id="GO:0005730">
    <property type="term" value="C:nucleolus"/>
    <property type="evidence" value="ECO:0007669"/>
    <property type="project" value="TreeGrafter"/>
</dbReference>
<proteinExistence type="predicted"/>
<dbReference type="Pfam" id="PF07717">
    <property type="entry name" value="OB_NTP_bind"/>
    <property type="match status" value="1"/>
</dbReference>
<organism evidence="11 12">
    <name type="scientific">Hanseniaspora valbyensis NRRL Y-1626</name>
    <dbReference type="NCBI Taxonomy" id="766949"/>
    <lineage>
        <taxon>Eukaryota</taxon>
        <taxon>Fungi</taxon>
        <taxon>Dikarya</taxon>
        <taxon>Ascomycota</taxon>
        <taxon>Saccharomycotina</taxon>
        <taxon>Saccharomycetes</taxon>
        <taxon>Saccharomycodales</taxon>
        <taxon>Saccharomycodaceae</taxon>
        <taxon>Hanseniaspora</taxon>
    </lineage>
</organism>
<dbReference type="GO" id="GO:0045943">
    <property type="term" value="P:positive regulation of transcription by RNA polymerase I"/>
    <property type="evidence" value="ECO:0007669"/>
    <property type="project" value="TreeGrafter"/>
</dbReference>
<dbReference type="Pfam" id="PF04408">
    <property type="entry name" value="WHD_HA2"/>
    <property type="match status" value="1"/>
</dbReference>
<dbReference type="InterPro" id="IPR011709">
    <property type="entry name" value="DEAD-box_helicase_OB_fold"/>
</dbReference>
<dbReference type="SMART" id="SM00847">
    <property type="entry name" value="HA2"/>
    <property type="match status" value="1"/>
</dbReference>
<evidence type="ECO:0000256" key="3">
    <source>
        <dbReference type="ARBA" id="ARBA00022741"/>
    </source>
</evidence>
<dbReference type="EC" id="3.6.4.13" evidence="1"/>
<feature type="compositionally biased region" description="Acidic residues" evidence="8">
    <location>
        <begin position="671"/>
        <end position="685"/>
    </location>
</feature>
<evidence type="ECO:0000256" key="6">
    <source>
        <dbReference type="ARBA" id="ARBA00022840"/>
    </source>
</evidence>
<dbReference type="OrthoDB" id="10253254at2759"/>
<dbReference type="GO" id="GO:0003724">
    <property type="term" value="F:RNA helicase activity"/>
    <property type="evidence" value="ECO:0007669"/>
    <property type="project" value="UniProtKB-EC"/>
</dbReference>
<dbReference type="PANTHER" id="PTHR18934:SF118">
    <property type="entry name" value="ATP-DEPENDENT RNA HELICASE DHX33"/>
    <property type="match status" value="1"/>
</dbReference>
<dbReference type="AlphaFoldDB" id="A0A1B7TGA9"/>
<dbReference type="Gene3D" id="1.20.120.1080">
    <property type="match status" value="1"/>
</dbReference>
<dbReference type="Proteomes" id="UP000092321">
    <property type="component" value="Unassembled WGS sequence"/>
</dbReference>
<dbReference type="InterPro" id="IPR007502">
    <property type="entry name" value="Helicase-assoc_dom"/>
</dbReference>
<dbReference type="PANTHER" id="PTHR18934">
    <property type="entry name" value="ATP-DEPENDENT RNA HELICASE"/>
    <property type="match status" value="1"/>
</dbReference>
<accession>A0A1B7TGA9</accession>
<dbReference type="Pfam" id="PF00271">
    <property type="entry name" value="Helicase_C"/>
    <property type="match status" value="1"/>
</dbReference>
<evidence type="ECO:0000256" key="2">
    <source>
        <dbReference type="ARBA" id="ARBA00022664"/>
    </source>
</evidence>
<keyword evidence="4 11" id="KW-0378">Hydrolase</keyword>
<feature type="region of interest" description="Disordered" evidence="8">
    <location>
        <begin position="1"/>
        <end position="37"/>
    </location>
</feature>
<feature type="region of interest" description="Disordered" evidence="8">
    <location>
        <begin position="654"/>
        <end position="686"/>
    </location>
</feature>
<dbReference type="Gene3D" id="3.40.50.300">
    <property type="entry name" value="P-loop containing nucleotide triphosphate hydrolases"/>
    <property type="match status" value="2"/>
</dbReference>
<sequence length="779" mass="88891">MAFQKLNQNDSKSTKNFNKKKGPNPFRNKLQNKNKKPVIFQDFEDENDDEDNDEYLDSVLNDNEHDLNFNKQPFRKLTDRELKDRAETILETQRKRLPVYQNKDEIMKYINDNQVVVLIGETGSGKSTQIPQFLIPSVTKGKKIAVTQPRRVAAISLAGRVAAEYGCPIGDDVGYSVRFDNRSNDKKTKLKYLTDGMLLRELMTDKELNQYEYLIIDEAHERTILTDLLLGFIKELIMGKRNKNLKVIVMSATLQADKFSKFFNDAPILFVKGRTYPVENYHLTSKDCEDQTDIVESIIRSAIQVNFSEPFGGDMLCFLPGQEEIDKAVTILQKLSPILKESYAKDKLKIPELIPLPLYAALSPSKQLLVFNKLNSKKFQRKIILATNIAETSVTIPGVKYVIDSGLRKVKIWRHELGLSTLLTVPVSKASCQQRSGRAGRESEGKCYRLFKEQDFETLPAQSESEIIRCDISSPLLILKKVGVKDILNWSWLESPGKNAIIVGLEELYSLGALSDAGEMTEKGEKMALLPLAPHLSNVLLEAMDRNCISSVLDIVACLSVENLLLNPSPEIRDVVNEKRYQSSPLGRKFGDLIMLKEFYDIFIGLDTVQEQKQWCHEMCITYRGFQNVLKIRKQLKEYLKKIDASLEKNQQFEKHNKKNKKTQEEKENLGEFEDNEDDDDDDFGNDAGNRIDIESVLKCFLYGFVKNTAIGMPDRSYRTSTTGETISIHPSSLIFSKKDSPAIMYTEYVFTSKGFARNVSRIELEWLQDIAMGVKKFK</sequence>
<keyword evidence="12" id="KW-1185">Reference proteome</keyword>
<dbReference type="Pfam" id="PF00270">
    <property type="entry name" value="DEAD"/>
    <property type="match status" value="1"/>
</dbReference>
<dbReference type="InterPro" id="IPR011545">
    <property type="entry name" value="DEAD/DEAH_box_helicase_dom"/>
</dbReference>
<evidence type="ECO:0000256" key="8">
    <source>
        <dbReference type="SAM" id="MobiDB-lite"/>
    </source>
</evidence>
<keyword evidence="3" id="KW-0547">Nucleotide-binding</keyword>
<dbReference type="InterPro" id="IPR014001">
    <property type="entry name" value="Helicase_ATP-bd"/>
</dbReference>
<dbReference type="FunFam" id="3.40.50.300:FF:000615">
    <property type="entry name" value="pre-mRNA-splicing factor ATP-dependent RNA helicase DEAH7"/>
    <property type="match status" value="1"/>
</dbReference>
<dbReference type="GO" id="GO:0003725">
    <property type="term" value="F:double-stranded RNA binding"/>
    <property type="evidence" value="ECO:0007669"/>
    <property type="project" value="TreeGrafter"/>
</dbReference>
<feature type="domain" description="Helicase ATP-binding" evidence="9">
    <location>
        <begin position="107"/>
        <end position="272"/>
    </location>
</feature>
<dbReference type="Pfam" id="PF21010">
    <property type="entry name" value="HA2_C"/>
    <property type="match status" value="1"/>
</dbReference>
<evidence type="ECO:0000313" key="12">
    <source>
        <dbReference type="Proteomes" id="UP000092321"/>
    </source>
</evidence>
<feature type="compositionally biased region" description="Polar residues" evidence="8">
    <location>
        <begin position="1"/>
        <end position="11"/>
    </location>
</feature>
<name>A0A1B7TGA9_9ASCO</name>
<keyword evidence="5" id="KW-0347">Helicase</keyword>
<dbReference type="SMART" id="SM00487">
    <property type="entry name" value="DEXDc"/>
    <property type="match status" value="1"/>
</dbReference>
<evidence type="ECO:0000256" key="5">
    <source>
        <dbReference type="ARBA" id="ARBA00022806"/>
    </source>
</evidence>
<comment type="catalytic activity">
    <reaction evidence="7">
        <text>ATP + H2O = ADP + phosphate + H(+)</text>
        <dbReference type="Rhea" id="RHEA:13065"/>
        <dbReference type="ChEBI" id="CHEBI:15377"/>
        <dbReference type="ChEBI" id="CHEBI:15378"/>
        <dbReference type="ChEBI" id="CHEBI:30616"/>
        <dbReference type="ChEBI" id="CHEBI:43474"/>
        <dbReference type="ChEBI" id="CHEBI:456216"/>
        <dbReference type="EC" id="3.6.4.13"/>
    </reaction>
</comment>
<evidence type="ECO:0000259" key="9">
    <source>
        <dbReference type="PROSITE" id="PS51192"/>
    </source>
</evidence>
<dbReference type="InterPro" id="IPR048333">
    <property type="entry name" value="HA2_WH"/>
</dbReference>
<feature type="domain" description="Helicase C-terminal" evidence="10">
    <location>
        <begin position="293"/>
        <end position="483"/>
    </location>
</feature>
<evidence type="ECO:0000256" key="4">
    <source>
        <dbReference type="ARBA" id="ARBA00022801"/>
    </source>
</evidence>
<gene>
    <name evidence="11" type="ORF">HANVADRAFT_51900</name>
</gene>
<dbReference type="InterPro" id="IPR027417">
    <property type="entry name" value="P-loop_NTPase"/>
</dbReference>
<evidence type="ECO:0000259" key="10">
    <source>
        <dbReference type="PROSITE" id="PS51194"/>
    </source>
</evidence>
<dbReference type="PROSITE" id="PS51192">
    <property type="entry name" value="HELICASE_ATP_BIND_1"/>
    <property type="match status" value="1"/>
</dbReference>
<reference evidence="12" key="1">
    <citation type="journal article" date="2016" name="Proc. Natl. Acad. Sci. U.S.A.">
        <title>Comparative genomics of biotechnologically important yeasts.</title>
        <authorList>
            <person name="Riley R."/>
            <person name="Haridas S."/>
            <person name="Wolfe K.H."/>
            <person name="Lopes M.R."/>
            <person name="Hittinger C.T."/>
            <person name="Goeker M."/>
            <person name="Salamov A.A."/>
            <person name="Wisecaver J.H."/>
            <person name="Long T.M."/>
            <person name="Calvey C.H."/>
            <person name="Aerts A.L."/>
            <person name="Barry K.W."/>
            <person name="Choi C."/>
            <person name="Clum A."/>
            <person name="Coughlan A.Y."/>
            <person name="Deshpande S."/>
            <person name="Douglass A.P."/>
            <person name="Hanson S.J."/>
            <person name="Klenk H.-P."/>
            <person name="LaButti K.M."/>
            <person name="Lapidus A."/>
            <person name="Lindquist E.A."/>
            <person name="Lipzen A.M."/>
            <person name="Meier-Kolthoff J.P."/>
            <person name="Ohm R.A."/>
            <person name="Otillar R.P."/>
            <person name="Pangilinan J.L."/>
            <person name="Peng Y."/>
            <person name="Rokas A."/>
            <person name="Rosa C.A."/>
            <person name="Scheuner C."/>
            <person name="Sibirny A.A."/>
            <person name="Slot J.C."/>
            <person name="Stielow J.B."/>
            <person name="Sun H."/>
            <person name="Kurtzman C.P."/>
            <person name="Blackwell M."/>
            <person name="Grigoriev I.V."/>
            <person name="Jeffries T.W."/>
        </authorList>
    </citation>
    <scope>NUCLEOTIDE SEQUENCE [LARGE SCALE GENOMIC DNA]</scope>
    <source>
        <strain evidence="12">NRRL Y-1626</strain>
    </source>
</reference>
<dbReference type="EMBL" id="LXPE01000006">
    <property type="protein sequence ID" value="OBA27779.1"/>
    <property type="molecule type" value="Genomic_DNA"/>
</dbReference>
<dbReference type="SUPFAM" id="SSF52540">
    <property type="entry name" value="P-loop containing nucleoside triphosphate hydrolases"/>
    <property type="match status" value="1"/>
</dbReference>
<evidence type="ECO:0000256" key="7">
    <source>
        <dbReference type="ARBA" id="ARBA00047984"/>
    </source>
</evidence>
<keyword evidence="6" id="KW-0067">ATP-binding</keyword>
<evidence type="ECO:0000313" key="11">
    <source>
        <dbReference type="EMBL" id="OBA27779.1"/>
    </source>
</evidence>
<dbReference type="GO" id="GO:0016787">
    <property type="term" value="F:hydrolase activity"/>
    <property type="evidence" value="ECO:0007669"/>
    <property type="project" value="UniProtKB-KW"/>
</dbReference>
<comment type="caution">
    <text evidence="11">The sequence shown here is derived from an EMBL/GenBank/DDBJ whole genome shotgun (WGS) entry which is preliminary data.</text>
</comment>
<evidence type="ECO:0000256" key="1">
    <source>
        <dbReference type="ARBA" id="ARBA00012552"/>
    </source>
</evidence>
<dbReference type="CDD" id="cd18791">
    <property type="entry name" value="SF2_C_RHA"/>
    <property type="match status" value="1"/>
</dbReference>
<dbReference type="PROSITE" id="PS51194">
    <property type="entry name" value="HELICASE_CTER"/>
    <property type="match status" value="1"/>
</dbReference>
<dbReference type="InterPro" id="IPR001650">
    <property type="entry name" value="Helicase_C-like"/>
</dbReference>
<dbReference type="SMART" id="SM00490">
    <property type="entry name" value="HELICc"/>
    <property type="match status" value="1"/>
</dbReference>
<keyword evidence="2" id="KW-0507">mRNA processing</keyword>